<evidence type="ECO:0000256" key="21">
    <source>
        <dbReference type="SAM" id="Phobius"/>
    </source>
</evidence>
<dbReference type="FunFam" id="3.80.10.10:FF:000095">
    <property type="entry name" value="LRR receptor-like serine/threonine-protein kinase GSO1"/>
    <property type="match status" value="1"/>
</dbReference>
<keyword evidence="6" id="KW-0433">Leucine-rich repeat</keyword>
<dbReference type="InterPro" id="IPR051809">
    <property type="entry name" value="Plant_receptor-like_S/T_kinase"/>
</dbReference>
<evidence type="ECO:0000256" key="11">
    <source>
        <dbReference type="ARBA" id="ARBA00022741"/>
    </source>
</evidence>
<dbReference type="SMART" id="SM00220">
    <property type="entry name" value="S_TKc"/>
    <property type="match status" value="1"/>
</dbReference>
<keyword evidence="16 23" id="KW-0675">Receptor</keyword>
<evidence type="ECO:0000313" key="23">
    <source>
        <dbReference type="EMBL" id="JAU78757.1"/>
    </source>
</evidence>
<organism evidence="23">
    <name type="scientific">Noccaea caerulescens</name>
    <name type="common">Alpine penny-cress</name>
    <name type="synonym">Thlaspi caerulescens</name>
    <dbReference type="NCBI Taxonomy" id="107243"/>
    <lineage>
        <taxon>Eukaryota</taxon>
        <taxon>Viridiplantae</taxon>
        <taxon>Streptophyta</taxon>
        <taxon>Embryophyta</taxon>
        <taxon>Tracheophyta</taxon>
        <taxon>Spermatophyta</taxon>
        <taxon>Magnoliopsida</taxon>
        <taxon>eudicotyledons</taxon>
        <taxon>Gunneridae</taxon>
        <taxon>Pentapetalae</taxon>
        <taxon>rosids</taxon>
        <taxon>malvids</taxon>
        <taxon>Brassicales</taxon>
        <taxon>Brassicaceae</taxon>
        <taxon>Coluteocarpeae</taxon>
        <taxon>Noccaea</taxon>
    </lineage>
</organism>
<comment type="catalytic activity">
    <reaction evidence="19">
        <text>L-seryl-[protein] + ATP = O-phospho-L-seryl-[protein] + ADP + H(+)</text>
        <dbReference type="Rhea" id="RHEA:17989"/>
        <dbReference type="Rhea" id="RHEA-COMP:9863"/>
        <dbReference type="Rhea" id="RHEA-COMP:11604"/>
        <dbReference type="ChEBI" id="CHEBI:15378"/>
        <dbReference type="ChEBI" id="CHEBI:29999"/>
        <dbReference type="ChEBI" id="CHEBI:30616"/>
        <dbReference type="ChEBI" id="CHEBI:83421"/>
        <dbReference type="ChEBI" id="CHEBI:456216"/>
        <dbReference type="EC" id="2.7.11.1"/>
    </reaction>
</comment>
<dbReference type="InterPro" id="IPR017441">
    <property type="entry name" value="Protein_kinase_ATP_BS"/>
</dbReference>
<evidence type="ECO:0000256" key="17">
    <source>
        <dbReference type="ARBA" id="ARBA00023180"/>
    </source>
</evidence>
<evidence type="ECO:0000256" key="18">
    <source>
        <dbReference type="ARBA" id="ARBA00047899"/>
    </source>
</evidence>
<dbReference type="PROSITE" id="PS00107">
    <property type="entry name" value="PROTEIN_KINASE_ATP"/>
    <property type="match status" value="1"/>
</dbReference>
<feature type="binding site" evidence="20">
    <location>
        <position position="428"/>
    </location>
    <ligand>
        <name>ATP</name>
        <dbReference type="ChEBI" id="CHEBI:30616"/>
    </ligand>
</feature>
<dbReference type="Gene3D" id="3.30.200.20">
    <property type="entry name" value="Phosphorylase Kinase, domain 1"/>
    <property type="match status" value="1"/>
</dbReference>
<evidence type="ECO:0000256" key="5">
    <source>
        <dbReference type="ARBA" id="ARBA00022553"/>
    </source>
</evidence>
<keyword evidence="3" id="KW-1003">Cell membrane</keyword>
<dbReference type="FunFam" id="1.10.510.10:FF:000358">
    <property type="entry name" value="Putative leucine-rich repeat receptor-like serine/threonine-protein kinase"/>
    <property type="match status" value="1"/>
</dbReference>
<dbReference type="InterPro" id="IPR032675">
    <property type="entry name" value="LRR_dom_sf"/>
</dbReference>
<evidence type="ECO:0000256" key="20">
    <source>
        <dbReference type="PROSITE-ProRule" id="PRU10141"/>
    </source>
</evidence>
<evidence type="ECO:0000256" key="14">
    <source>
        <dbReference type="ARBA" id="ARBA00022989"/>
    </source>
</evidence>
<reference evidence="23" key="1">
    <citation type="submission" date="2016-07" db="EMBL/GenBank/DDBJ databases">
        <title>De novo transcriptome assembly of four accessions of the metal hyperaccumulator plant Noccaea caerulescens.</title>
        <authorList>
            <person name="Blande D."/>
            <person name="Halimaa P."/>
            <person name="Tervahauta A.I."/>
            <person name="Aarts M.G."/>
            <person name="Karenlampi S.O."/>
        </authorList>
    </citation>
    <scope>NUCLEOTIDE SEQUENCE</scope>
</reference>
<keyword evidence="10" id="KW-0677">Repeat</keyword>
<comment type="subcellular location">
    <subcellularLocation>
        <location evidence="1">Cell membrane</location>
        <topology evidence="1">Single-pass membrane protein</topology>
    </subcellularLocation>
</comment>
<dbReference type="Gene3D" id="1.10.510.10">
    <property type="entry name" value="Transferase(Phosphotransferase) domain 1"/>
    <property type="match status" value="1"/>
</dbReference>
<gene>
    <name evidence="23" type="ORF">MP_TR6213_c0_g1_i1_g.17891</name>
</gene>
<feature type="transmembrane region" description="Helical" evidence="21">
    <location>
        <begin position="336"/>
        <end position="360"/>
    </location>
</feature>
<dbReference type="PROSITE" id="PS50011">
    <property type="entry name" value="PROTEIN_KINASE_DOM"/>
    <property type="match status" value="1"/>
</dbReference>
<keyword evidence="5" id="KW-0597">Phosphoprotein</keyword>
<evidence type="ECO:0000256" key="4">
    <source>
        <dbReference type="ARBA" id="ARBA00022527"/>
    </source>
</evidence>
<dbReference type="SUPFAM" id="SSF56112">
    <property type="entry name" value="Protein kinase-like (PK-like)"/>
    <property type="match status" value="1"/>
</dbReference>
<keyword evidence="7" id="KW-0808">Transferase</keyword>
<evidence type="ECO:0000256" key="16">
    <source>
        <dbReference type="ARBA" id="ARBA00023170"/>
    </source>
</evidence>
<dbReference type="InterPro" id="IPR011009">
    <property type="entry name" value="Kinase-like_dom_sf"/>
</dbReference>
<evidence type="ECO:0000256" key="2">
    <source>
        <dbReference type="ARBA" id="ARBA00012513"/>
    </source>
</evidence>
<accession>A0A1J3IFM0</accession>
<dbReference type="Gene3D" id="3.80.10.10">
    <property type="entry name" value="Ribonuclease Inhibitor"/>
    <property type="match status" value="1"/>
</dbReference>
<dbReference type="InterPro" id="IPR001611">
    <property type="entry name" value="Leu-rich_rpt"/>
</dbReference>
<evidence type="ECO:0000259" key="22">
    <source>
        <dbReference type="PROSITE" id="PS50011"/>
    </source>
</evidence>
<sequence length="705" mass="77501">MQYLGLAYNSFGNKLVGDLDFLSALVNCTHLQMLDVGYNRLGGDLPIYVANLSMVLTALYFGGNLIAGSIPHGIENLRNLESLDLETNQLTGRIPTSLGKISGLIELGLNSNKMSGEIPSDLGNITSLVVLNLFNNNFEGSIPQSLGNCRFMLHLRMGSNRLNGSIPQEIMQIESLLNLNVLQNMLTGPFPKDVGRLKNLVVISAENNMFSGNIPETLGKCLALEEIYLDGNAFDGAIPDIRNLRALKYFHLSNNSLSGGIPEYLANFSSLESLDLSGNDFEGMVPTEGIFQNSENFSVSGNKNVCGGIPELKLKPCPQNVVSRVRRRHSSRKKKFFIGFGVGVGVASLMLLLLALSLLMRSGKRNSANTANNLLSDSSLDPFHERVTYGELRAATHDFSPRNLIGSGNFGSVFRGLLGPESKAVAVKVLTHETRGAAKSFMAECEALKGIRHRNLVKLVTSCSSIDFKGNEFKALVYEFMPNGNLDTWLHREEVKGSTNLTRPLKLSERLNIAIDVASVLDYIHSHCHDPVAHCDLKPSNVLLDDDLTAHVSDFGLARILDQESFINQVSSTGIRGTIGYAAPEYGMGGKPSREGDFYSFGVLLLEIFTGKRPTDELFVEEYTIRSYTELGLHEHVVDIADITILQGEVRNRNMSTIAECLKMVFHVGIRCCEELPANRMTMAQALAELVSIRKRFFNGKRTRL</sequence>
<dbReference type="PANTHER" id="PTHR27008:SF472">
    <property type="entry name" value="PROTEIN KINASE DOMAIN-CONTAINING PROTEIN"/>
    <property type="match status" value="1"/>
</dbReference>
<protein>
    <recommendedName>
        <fullName evidence="2">non-specific serine/threonine protein kinase</fullName>
        <ecNumber evidence="2">2.7.11.1</ecNumber>
    </recommendedName>
</protein>
<evidence type="ECO:0000256" key="15">
    <source>
        <dbReference type="ARBA" id="ARBA00023136"/>
    </source>
</evidence>
<dbReference type="GO" id="GO:0005524">
    <property type="term" value="F:ATP binding"/>
    <property type="evidence" value="ECO:0007669"/>
    <property type="project" value="UniProtKB-UniRule"/>
</dbReference>
<dbReference type="EMBL" id="GEVM01027181">
    <property type="protein sequence ID" value="JAU78757.1"/>
    <property type="molecule type" value="Transcribed_RNA"/>
</dbReference>
<feature type="domain" description="Protein kinase" evidence="22">
    <location>
        <begin position="399"/>
        <end position="698"/>
    </location>
</feature>
<name>A0A1J3IFM0_NOCCA</name>
<evidence type="ECO:0000256" key="12">
    <source>
        <dbReference type="ARBA" id="ARBA00022777"/>
    </source>
</evidence>
<evidence type="ECO:0000256" key="9">
    <source>
        <dbReference type="ARBA" id="ARBA00022729"/>
    </source>
</evidence>
<comment type="catalytic activity">
    <reaction evidence="18">
        <text>L-threonyl-[protein] + ATP = O-phospho-L-threonyl-[protein] + ADP + H(+)</text>
        <dbReference type="Rhea" id="RHEA:46608"/>
        <dbReference type="Rhea" id="RHEA-COMP:11060"/>
        <dbReference type="Rhea" id="RHEA-COMP:11605"/>
        <dbReference type="ChEBI" id="CHEBI:15378"/>
        <dbReference type="ChEBI" id="CHEBI:30013"/>
        <dbReference type="ChEBI" id="CHEBI:30616"/>
        <dbReference type="ChEBI" id="CHEBI:61977"/>
        <dbReference type="ChEBI" id="CHEBI:456216"/>
        <dbReference type="EC" id="2.7.11.1"/>
    </reaction>
</comment>
<dbReference type="InterPro" id="IPR000719">
    <property type="entry name" value="Prot_kinase_dom"/>
</dbReference>
<keyword evidence="15 21" id="KW-0472">Membrane</keyword>
<dbReference type="PANTHER" id="PTHR27008">
    <property type="entry name" value="OS04G0122200 PROTEIN"/>
    <property type="match status" value="1"/>
</dbReference>
<dbReference type="GO" id="GO:0005886">
    <property type="term" value="C:plasma membrane"/>
    <property type="evidence" value="ECO:0007669"/>
    <property type="project" value="UniProtKB-SubCell"/>
</dbReference>
<evidence type="ECO:0000256" key="1">
    <source>
        <dbReference type="ARBA" id="ARBA00004162"/>
    </source>
</evidence>
<keyword evidence="4" id="KW-0723">Serine/threonine-protein kinase</keyword>
<proteinExistence type="predicted"/>
<evidence type="ECO:0000256" key="19">
    <source>
        <dbReference type="ARBA" id="ARBA00048679"/>
    </source>
</evidence>
<dbReference type="FunFam" id="3.30.200.20:FF:000432">
    <property type="entry name" value="LRR receptor-like serine/threonine-protein kinase EFR"/>
    <property type="match status" value="1"/>
</dbReference>
<keyword evidence="17" id="KW-0325">Glycoprotein</keyword>
<keyword evidence="13 20" id="KW-0067">ATP-binding</keyword>
<keyword evidence="14 21" id="KW-1133">Transmembrane helix</keyword>
<keyword evidence="11 20" id="KW-0547">Nucleotide-binding</keyword>
<dbReference type="PROSITE" id="PS00108">
    <property type="entry name" value="PROTEIN_KINASE_ST"/>
    <property type="match status" value="1"/>
</dbReference>
<evidence type="ECO:0000256" key="7">
    <source>
        <dbReference type="ARBA" id="ARBA00022679"/>
    </source>
</evidence>
<dbReference type="GO" id="GO:0004674">
    <property type="term" value="F:protein serine/threonine kinase activity"/>
    <property type="evidence" value="ECO:0007669"/>
    <property type="project" value="UniProtKB-KW"/>
</dbReference>
<feature type="transmembrane region" description="Helical" evidence="21">
    <location>
        <begin position="45"/>
        <end position="67"/>
    </location>
</feature>
<dbReference type="InterPro" id="IPR001245">
    <property type="entry name" value="Ser-Thr/Tyr_kinase_cat_dom"/>
</dbReference>
<evidence type="ECO:0000256" key="8">
    <source>
        <dbReference type="ARBA" id="ARBA00022692"/>
    </source>
</evidence>
<evidence type="ECO:0000256" key="10">
    <source>
        <dbReference type="ARBA" id="ARBA00022737"/>
    </source>
</evidence>
<keyword evidence="9" id="KW-0732">Signal</keyword>
<evidence type="ECO:0000256" key="6">
    <source>
        <dbReference type="ARBA" id="ARBA00022614"/>
    </source>
</evidence>
<evidence type="ECO:0000256" key="3">
    <source>
        <dbReference type="ARBA" id="ARBA00022475"/>
    </source>
</evidence>
<dbReference type="SUPFAM" id="SSF52058">
    <property type="entry name" value="L domain-like"/>
    <property type="match status" value="1"/>
</dbReference>
<evidence type="ECO:0000256" key="13">
    <source>
        <dbReference type="ARBA" id="ARBA00022840"/>
    </source>
</evidence>
<dbReference type="InterPro" id="IPR008271">
    <property type="entry name" value="Ser/Thr_kinase_AS"/>
</dbReference>
<keyword evidence="8 21" id="KW-0812">Transmembrane</keyword>
<keyword evidence="12 23" id="KW-0418">Kinase</keyword>
<dbReference type="Pfam" id="PF00560">
    <property type="entry name" value="LRR_1"/>
    <property type="match status" value="4"/>
</dbReference>
<dbReference type="EC" id="2.7.11.1" evidence="2"/>
<dbReference type="Pfam" id="PF07714">
    <property type="entry name" value="PK_Tyr_Ser-Thr"/>
    <property type="match status" value="1"/>
</dbReference>
<dbReference type="AlphaFoldDB" id="A0A1J3IFM0"/>